<accession>A0ABY7HJP3</accession>
<organism evidence="3 4">
    <name type="scientific">Nannocystis punicea</name>
    <dbReference type="NCBI Taxonomy" id="2995304"/>
    <lineage>
        <taxon>Bacteria</taxon>
        <taxon>Pseudomonadati</taxon>
        <taxon>Myxococcota</taxon>
        <taxon>Polyangia</taxon>
        <taxon>Nannocystales</taxon>
        <taxon>Nannocystaceae</taxon>
        <taxon>Nannocystis</taxon>
    </lineage>
</organism>
<name>A0ABY7HJP3_9BACT</name>
<evidence type="ECO:0000256" key="1">
    <source>
        <dbReference type="SAM" id="MobiDB-lite"/>
    </source>
</evidence>
<reference evidence="3" key="1">
    <citation type="submission" date="2022-11" db="EMBL/GenBank/DDBJ databases">
        <title>Minimal conservation of predation-associated metabolite biosynthetic gene clusters underscores biosynthetic potential of Myxococcota including descriptions for ten novel species: Archangium lansinium sp. nov., Myxococcus landrumus sp. nov., Nannocystis bai.</title>
        <authorList>
            <person name="Ahearne A."/>
            <person name="Stevens C."/>
            <person name="Dowd S."/>
        </authorList>
    </citation>
    <scope>NUCLEOTIDE SEQUENCE</scope>
    <source>
        <strain evidence="3">Fl3</strain>
    </source>
</reference>
<keyword evidence="4" id="KW-1185">Reference proteome</keyword>
<dbReference type="RefSeq" id="WP_269041633.1">
    <property type="nucleotide sequence ID" value="NZ_CP114040.1"/>
</dbReference>
<dbReference type="EMBL" id="CP114040">
    <property type="protein sequence ID" value="WAS99272.1"/>
    <property type="molecule type" value="Genomic_DNA"/>
</dbReference>
<feature type="signal peptide" evidence="2">
    <location>
        <begin position="1"/>
        <end position="21"/>
    </location>
</feature>
<feature type="chain" id="PRO_5047273453" description="Tryptophan synthase alpha chain" evidence="2">
    <location>
        <begin position="22"/>
        <end position="234"/>
    </location>
</feature>
<protein>
    <recommendedName>
        <fullName evidence="5">Tryptophan synthase alpha chain</fullName>
    </recommendedName>
</protein>
<proteinExistence type="predicted"/>
<evidence type="ECO:0000256" key="2">
    <source>
        <dbReference type="SAM" id="SignalP"/>
    </source>
</evidence>
<evidence type="ECO:0000313" key="3">
    <source>
        <dbReference type="EMBL" id="WAS99272.1"/>
    </source>
</evidence>
<sequence>MSSLRRPLVVVLAASFAAALACGPGDDGGTASATESTTVATGDTGPTTTGPTTTGPTTTATGGPVPSGPECQEDADCVLVNNCCQCDPKPADAEVEPCEGNCLQPTCDALGLAGAQAACRSGICEFASMPCGDGPVACDQQKPMCVEGTVNTVVDACWGPCLHPRYCEGGGCTPGSCGDGWTCVGHQSGASTCALLPAACAGEATCECLAPYFDEVCPGACSDVDGGVLCEDGG</sequence>
<feature type="compositionally biased region" description="Low complexity" evidence="1">
    <location>
        <begin position="29"/>
        <end position="64"/>
    </location>
</feature>
<evidence type="ECO:0008006" key="5">
    <source>
        <dbReference type="Google" id="ProtNLM"/>
    </source>
</evidence>
<keyword evidence="2" id="KW-0732">Signal</keyword>
<feature type="region of interest" description="Disordered" evidence="1">
    <location>
        <begin position="26"/>
        <end position="67"/>
    </location>
</feature>
<dbReference type="PROSITE" id="PS51257">
    <property type="entry name" value="PROKAR_LIPOPROTEIN"/>
    <property type="match status" value="1"/>
</dbReference>
<evidence type="ECO:0000313" key="4">
    <source>
        <dbReference type="Proteomes" id="UP001164459"/>
    </source>
</evidence>
<dbReference type="Proteomes" id="UP001164459">
    <property type="component" value="Chromosome"/>
</dbReference>
<gene>
    <name evidence="3" type="ORF">O0S08_24355</name>
</gene>